<proteinExistence type="predicted"/>
<organism evidence="2 3">
    <name type="scientific">Portunus trituberculatus</name>
    <name type="common">Swimming crab</name>
    <name type="synonym">Neptunus trituberculatus</name>
    <dbReference type="NCBI Taxonomy" id="210409"/>
    <lineage>
        <taxon>Eukaryota</taxon>
        <taxon>Metazoa</taxon>
        <taxon>Ecdysozoa</taxon>
        <taxon>Arthropoda</taxon>
        <taxon>Crustacea</taxon>
        <taxon>Multicrustacea</taxon>
        <taxon>Malacostraca</taxon>
        <taxon>Eumalacostraca</taxon>
        <taxon>Eucarida</taxon>
        <taxon>Decapoda</taxon>
        <taxon>Pleocyemata</taxon>
        <taxon>Brachyura</taxon>
        <taxon>Eubrachyura</taxon>
        <taxon>Portunoidea</taxon>
        <taxon>Portunidae</taxon>
        <taxon>Portuninae</taxon>
        <taxon>Portunus</taxon>
    </lineage>
</organism>
<dbReference type="Proteomes" id="UP000324222">
    <property type="component" value="Unassembled WGS sequence"/>
</dbReference>
<protein>
    <submittedName>
        <fullName evidence="2">Uncharacterized protein</fullName>
    </submittedName>
</protein>
<evidence type="ECO:0000256" key="1">
    <source>
        <dbReference type="SAM" id="MobiDB-lite"/>
    </source>
</evidence>
<feature type="region of interest" description="Disordered" evidence="1">
    <location>
        <begin position="1"/>
        <end position="67"/>
    </location>
</feature>
<keyword evidence="3" id="KW-1185">Reference proteome</keyword>
<dbReference type="EMBL" id="VSRR010097102">
    <property type="protein sequence ID" value="MPC94058.1"/>
    <property type="molecule type" value="Genomic_DNA"/>
</dbReference>
<sequence length="84" mass="9574">MTRPFHQPTPHDQPPTVTLHSRTTIPLAHSKSNPTLKTPRTCTARSRSHEDDKLHISPRGLRRRDGMVAADRTEIILTETDRET</sequence>
<dbReference type="AlphaFoldDB" id="A0A5B7JLU1"/>
<comment type="caution">
    <text evidence="2">The sequence shown here is derived from an EMBL/GenBank/DDBJ whole genome shotgun (WGS) entry which is preliminary data.</text>
</comment>
<accession>A0A5B7JLU1</accession>
<feature type="compositionally biased region" description="Polar residues" evidence="1">
    <location>
        <begin position="15"/>
        <end position="45"/>
    </location>
</feature>
<name>A0A5B7JLU1_PORTR</name>
<evidence type="ECO:0000313" key="2">
    <source>
        <dbReference type="EMBL" id="MPC94058.1"/>
    </source>
</evidence>
<reference evidence="2 3" key="1">
    <citation type="submission" date="2019-05" db="EMBL/GenBank/DDBJ databases">
        <title>Another draft genome of Portunus trituberculatus and its Hox gene families provides insights of decapod evolution.</title>
        <authorList>
            <person name="Jeong J.-H."/>
            <person name="Song I."/>
            <person name="Kim S."/>
            <person name="Choi T."/>
            <person name="Kim D."/>
            <person name="Ryu S."/>
            <person name="Kim W."/>
        </authorList>
    </citation>
    <scope>NUCLEOTIDE SEQUENCE [LARGE SCALE GENOMIC DNA]</scope>
    <source>
        <tissue evidence="2">Muscle</tissue>
    </source>
</reference>
<gene>
    <name evidence="2" type="ORF">E2C01_089209</name>
</gene>
<evidence type="ECO:0000313" key="3">
    <source>
        <dbReference type="Proteomes" id="UP000324222"/>
    </source>
</evidence>